<dbReference type="Gene3D" id="3.30.420.40">
    <property type="match status" value="2"/>
</dbReference>
<dbReference type="Proteomes" id="UP000741013">
    <property type="component" value="Unassembled WGS sequence"/>
</dbReference>
<keyword evidence="8" id="KW-1185">Reference proteome</keyword>
<proteinExistence type="inferred from homology"/>
<evidence type="ECO:0000259" key="6">
    <source>
        <dbReference type="Pfam" id="PF02782"/>
    </source>
</evidence>
<comment type="similarity">
    <text evidence="1">Belongs to the FGGY kinase family.</text>
</comment>
<evidence type="ECO:0000256" key="4">
    <source>
        <dbReference type="ARBA" id="ARBA00022777"/>
    </source>
</evidence>
<protein>
    <submittedName>
        <fullName evidence="7">Sugar (Pentulose or hexulose) kinase</fullName>
    </submittedName>
</protein>
<keyword evidence="2" id="KW-0119">Carbohydrate metabolism</keyword>
<evidence type="ECO:0000313" key="7">
    <source>
        <dbReference type="EMBL" id="MBP2179208.1"/>
    </source>
</evidence>
<sequence>MSTLTSITIGIGVATLGAPGVQALAVAEDGHLLASTLVPLPAPVRRGAGRSEHDPRTWWPAVERALCQVTADLPRAEIGAVAVTATSGTIVPVNRRGLAAGPALLPDDLRGAEFNSRAAELGASRWAALGLSLPPTAALGRVAWLAEHAREAAGIRHVPELIGQQLTGSRVAVDAANALWTGYDPLAGEWASEVHDALAVPSKWLPEVAAPATVLGTVSRTTAALTGLPKNCPVVAGMTASCAGQIAAGAISPGRFAALLGPTYVLKGVTEALVPDPSGTLHNHRHPNGWWLPGGTSDLGAEPFQDTERLDEAAAARGPAELVVYRESRTTGESREHTTAEPADEVELHRARLESAAFVERLALDHLRRLGIEPTGPLLTTGPGTSSLLWTQLRATLTGLVIEVAPHGDPAYGAALLAAAGVRPGGLRATGGGTLVEPVVAEQPALSANYHRFCRELHDRGWIDDELHAVTTS</sequence>
<feature type="domain" description="Carbohydrate kinase FGGY C-terminal" evidence="6">
    <location>
        <begin position="341"/>
        <end position="420"/>
    </location>
</feature>
<feature type="domain" description="Carbohydrate kinase FGGY N-terminal" evidence="5">
    <location>
        <begin position="16"/>
        <end position="239"/>
    </location>
</feature>
<dbReference type="Pfam" id="PF02782">
    <property type="entry name" value="FGGY_C"/>
    <property type="match status" value="1"/>
</dbReference>
<dbReference type="PANTHER" id="PTHR43095:SF5">
    <property type="entry name" value="XYLULOSE KINASE"/>
    <property type="match status" value="1"/>
</dbReference>
<dbReference type="Pfam" id="PF00370">
    <property type="entry name" value="FGGY_N"/>
    <property type="match status" value="1"/>
</dbReference>
<keyword evidence="4 7" id="KW-0418">Kinase</keyword>
<keyword evidence="3" id="KW-0808">Transferase</keyword>
<organism evidence="7 8">
    <name type="scientific">Amycolatopsis magusensis</name>
    <dbReference type="NCBI Taxonomy" id="882444"/>
    <lineage>
        <taxon>Bacteria</taxon>
        <taxon>Bacillati</taxon>
        <taxon>Actinomycetota</taxon>
        <taxon>Actinomycetes</taxon>
        <taxon>Pseudonocardiales</taxon>
        <taxon>Pseudonocardiaceae</taxon>
        <taxon>Amycolatopsis</taxon>
    </lineage>
</organism>
<dbReference type="InterPro" id="IPR018484">
    <property type="entry name" value="FGGY_N"/>
</dbReference>
<evidence type="ECO:0000313" key="8">
    <source>
        <dbReference type="Proteomes" id="UP000741013"/>
    </source>
</evidence>
<dbReference type="SUPFAM" id="SSF53067">
    <property type="entry name" value="Actin-like ATPase domain"/>
    <property type="match status" value="2"/>
</dbReference>
<evidence type="ECO:0000256" key="1">
    <source>
        <dbReference type="ARBA" id="ARBA00009156"/>
    </source>
</evidence>
<evidence type="ECO:0000256" key="3">
    <source>
        <dbReference type="ARBA" id="ARBA00022679"/>
    </source>
</evidence>
<dbReference type="InterPro" id="IPR018485">
    <property type="entry name" value="FGGY_C"/>
</dbReference>
<evidence type="ECO:0000256" key="2">
    <source>
        <dbReference type="ARBA" id="ARBA00022629"/>
    </source>
</evidence>
<reference evidence="7 8" key="1">
    <citation type="submission" date="2021-03" db="EMBL/GenBank/DDBJ databases">
        <title>Sequencing the genomes of 1000 actinobacteria strains.</title>
        <authorList>
            <person name="Klenk H.-P."/>
        </authorList>
    </citation>
    <scope>NUCLEOTIDE SEQUENCE [LARGE SCALE GENOMIC DNA]</scope>
    <source>
        <strain evidence="7 8">DSM 45510</strain>
    </source>
</reference>
<evidence type="ECO:0000259" key="5">
    <source>
        <dbReference type="Pfam" id="PF00370"/>
    </source>
</evidence>
<dbReference type="InterPro" id="IPR043129">
    <property type="entry name" value="ATPase_NBD"/>
</dbReference>
<name>A0ABS4PIF9_9PSEU</name>
<dbReference type="InterPro" id="IPR000577">
    <property type="entry name" value="Carb_kinase_FGGY"/>
</dbReference>
<dbReference type="InterPro" id="IPR050406">
    <property type="entry name" value="FGGY_Carb_Kinase"/>
</dbReference>
<comment type="caution">
    <text evidence="7">The sequence shown here is derived from an EMBL/GenBank/DDBJ whole genome shotgun (WGS) entry which is preliminary data.</text>
</comment>
<gene>
    <name evidence="7" type="ORF">JOM49_000734</name>
</gene>
<dbReference type="EMBL" id="JAGGMS010000001">
    <property type="protein sequence ID" value="MBP2179208.1"/>
    <property type="molecule type" value="Genomic_DNA"/>
</dbReference>
<dbReference type="RefSeq" id="WP_308158639.1">
    <property type="nucleotide sequence ID" value="NZ_JAGGMS010000001.1"/>
</dbReference>
<dbReference type="GO" id="GO:0016301">
    <property type="term" value="F:kinase activity"/>
    <property type="evidence" value="ECO:0007669"/>
    <property type="project" value="UniProtKB-KW"/>
</dbReference>
<dbReference type="PANTHER" id="PTHR43095">
    <property type="entry name" value="SUGAR KINASE"/>
    <property type="match status" value="1"/>
</dbReference>
<keyword evidence="2" id="KW-0859">Xylose metabolism</keyword>
<dbReference type="PIRSF" id="PIRSF000538">
    <property type="entry name" value="GlpK"/>
    <property type="match status" value="1"/>
</dbReference>
<accession>A0ABS4PIF9</accession>